<protein>
    <submittedName>
        <fullName evidence="3">Uncharacterized protein</fullName>
    </submittedName>
</protein>
<evidence type="ECO:0000256" key="2">
    <source>
        <dbReference type="SAM" id="SignalP"/>
    </source>
</evidence>
<reference evidence="3" key="1">
    <citation type="submission" date="2021-01" db="EMBL/GenBank/DDBJ databases">
        <authorList>
            <person name="Corre E."/>
            <person name="Pelletier E."/>
            <person name="Niang G."/>
            <person name="Scheremetjew M."/>
            <person name="Finn R."/>
            <person name="Kale V."/>
            <person name="Holt S."/>
            <person name="Cochrane G."/>
            <person name="Meng A."/>
            <person name="Brown T."/>
            <person name="Cohen L."/>
        </authorList>
    </citation>
    <scope>NUCLEOTIDE SEQUENCE</scope>
    <source>
        <strain evidence="3">CCMP1205</strain>
    </source>
</reference>
<feature type="chain" id="PRO_5031193141" evidence="2">
    <location>
        <begin position="24"/>
        <end position="444"/>
    </location>
</feature>
<evidence type="ECO:0000313" key="3">
    <source>
        <dbReference type="EMBL" id="CAD9717473.1"/>
    </source>
</evidence>
<feature type="compositionally biased region" description="Gly residues" evidence="1">
    <location>
        <begin position="122"/>
        <end position="132"/>
    </location>
</feature>
<feature type="signal peptide" evidence="2">
    <location>
        <begin position="1"/>
        <end position="23"/>
    </location>
</feature>
<feature type="region of interest" description="Disordered" evidence="1">
    <location>
        <begin position="233"/>
        <end position="270"/>
    </location>
</feature>
<feature type="region of interest" description="Disordered" evidence="1">
    <location>
        <begin position="107"/>
        <end position="144"/>
    </location>
</feature>
<name>A0A7S2T390_9CHLO</name>
<organism evidence="3">
    <name type="scientific">Chloropicon primus</name>
    <dbReference type="NCBI Taxonomy" id="1764295"/>
    <lineage>
        <taxon>Eukaryota</taxon>
        <taxon>Viridiplantae</taxon>
        <taxon>Chlorophyta</taxon>
        <taxon>Chloropicophyceae</taxon>
        <taxon>Chloropicales</taxon>
        <taxon>Chloropicaceae</taxon>
        <taxon>Chloropicon</taxon>
    </lineage>
</organism>
<keyword evidence="2" id="KW-0732">Signal</keyword>
<feature type="compositionally biased region" description="Low complexity" evidence="1">
    <location>
        <begin position="248"/>
        <end position="264"/>
    </location>
</feature>
<sequence>MGKGARVAACFGLFLALSAAGAASHGSGLDCYDDYGRHSVSVEVEESSAAPGGGGRRALLATALIADMAIPLLTPVVDLALKPVEIIALEWIVNPITYQIKRSYAAEGGDVHGGRGSPSPLEGGGVPEGGVGEPQEPPGEEVGFWGSLGRKITSIFVIDDVDDEEEGVIALPEGPMEVSKSNKGVILIDENTTVVSTTSESGQMHVEMVPTSGGVIGEPAAARKVESRSALLRRYPPGGEDQSWRENSVSLSRSASRGSSSQSAGWGGPKRAIAPGKVALLKCGKIHSSVGRTRGSNVDRHVVSGSEASLVMKLEGFTPFSAVVLFGSQELPGEFGLPTPVVSNALLRRTIRSLDESLAGRRVGTECDGVRLGLGGLVDTIDMSLDTPHKILRIVNHTNGKGTTFVQRMKFTERYCTGPLYFQALDLATCKLTSVVNATMPTML</sequence>
<evidence type="ECO:0000256" key="1">
    <source>
        <dbReference type="SAM" id="MobiDB-lite"/>
    </source>
</evidence>
<proteinExistence type="predicted"/>
<accession>A0A7S2T390</accession>
<dbReference type="AlphaFoldDB" id="A0A7S2T390"/>
<dbReference type="EMBL" id="HBHL01009492">
    <property type="protein sequence ID" value="CAD9717473.1"/>
    <property type="molecule type" value="Transcribed_RNA"/>
</dbReference>
<gene>
    <name evidence="3" type="ORF">CPRI1469_LOCUS6334</name>
</gene>